<evidence type="ECO:0000313" key="12">
    <source>
        <dbReference type="Proteomes" id="UP000070675"/>
    </source>
</evidence>
<dbReference type="SUPFAM" id="SSF64438">
    <property type="entry name" value="CNF1/YfiH-like putative cysteine hydrolases"/>
    <property type="match status" value="2"/>
</dbReference>
<keyword evidence="12" id="KW-1185">Reference proteome</keyword>
<evidence type="ECO:0000256" key="8">
    <source>
        <dbReference type="ARBA" id="ARBA00047989"/>
    </source>
</evidence>
<evidence type="ECO:0000256" key="10">
    <source>
        <dbReference type="ARBA" id="ARBA00049893"/>
    </source>
</evidence>
<evidence type="ECO:0000256" key="2">
    <source>
        <dbReference type="ARBA" id="ARBA00003215"/>
    </source>
</evidence>
<dbReference type="EMBL" id="LSCR01000012">
    <property type="protein sequence ID" value="KXB34652.1"/>
    <property type="molecule type" value="Genomic_DNA"/>
</dbReference>
<reference evidence="12" key="1">
    <citation type="submission" date="2016-01" db="EMBL/GenBank/DDBJ databases">
        <authorList>
            <person name="Mitreva M."/>
            <person name="Pepin K.H."/>
            <person name="Mihindukulasuriya K.A."/>
            <person name="Fulton R."/>
            <person name="Fronick C."/>
            <person name="O'Laughlin M."/>
            <person name="Miner T."/>
            <person name="Herter B."/>
            <person name="Rosa B.A."/>
            <person name="Cordes M."/>
            <person name="Tomlinson C."/>
            <person name="Wollam A."/>
            <person name="Palsikar V.B."/>
            <person name="Mardis E.R."/>
            <person name="Wilson R.K."/>
        </authorList>
    </citation>
    <scope>NUCLEOTIDE SEQUENCE [LARGE SCALE GENOMIC DNA]</scope>
    <source>
        <strain evidence="12">DNF00019</strain>
    </source>
</reference>
<dbReference type="Proteomes" id="UP000070675">
    <property type="component" value="Unassembled WGS sequence"/>
</dbReference>
<evidence type="ECO:0000256" key="1">
    <source>
        <dbReference type="ARBA" id="ARBA00000553"/>
    </source>
</evidence>
<evidence type="ECO:0000256" key="6">
    <source>
        <dbReference type="ARBA" id="ARBA00022801"/>
    </source>
</evidence>
<dbReference type="STRING" id="1393034.HMPREF3192_00751"/>
<evidence type="ECO:0008006" key="13">
    <source>
        <dbReference type="Google" id="ProtNLM"/>
    </source>
</evidence>
<evidence type="ECO:0000313" key="11">
    <source>
        <dbReference type="EMBL" id="KXB34652.1"/>
    </source>
</evidence>
<keyword evidence="7" id="KW-0862">Zinc</keyword>
<comment type="catalytic activity">
    <reaction evidence="8">
        <text>adenosine + H2O + H(+) = inosine + NH4(+)</text>
        <dbReference type="Rhea" id="RHEA:24408"/>
        <dbReference type="ChEBI" id="CHEBI:15377"/>
        <dbReference type="ChEBI" id="CHEBI:15378"/>
        <dbReference type="ChEBI" id="CHEBI:16335"/>
        <dbReference type="ChEBI" id="CHEBI:17596"/>
        <dbReference type="ChEBI" id="CHEBI:28938"/>
        <dbReference type="EC" id="3.5.4.4"/>
    </reaction>
    <physiologicalReaction direction="left-to-right" evidence="8">
        <dbReference type="Rhea" id="RHEA:24409"/>
    </physiologicalReaction>
</comment>
<evidence type="ECO:0000256" key="7">
    <source>
        <dbReference type="ARBA" id="ARBA00022833"/>
    </source>
</evidence>
<dbReference type="GO" id="GO:0017061">
    <property type="term" value="F:S-methyl-5-thioadenosine phosphorylase activity"/>
    <property type="evidence" value="ECO:0007669"/>
    <property type="project" value="UniProtKB-EC"/>
</dbReference>
<keyword evidence="6" id="KW-0378">Hydrolase</keyword>
<organism evidence="11 12">
    <name type="scientific">Atopobium deltae</name>
    <dbReference type="NCBI Taxonomy" id="1393034"/>
    <lineage>
        <taxon>Bacteria</taxon>
        <taxon>Bacillati</taxon>
        <taxon>Actinomycetota</taxon>
        <taxon>Coriobacteriia</taxon>
        <taxon>Coriobacteriales</taxon>
        <taxon>Atopobiaceae</taxon>
        <taxon>Atopobium</taxon>
    </lineage>
</organism>
<comment type="catalytic activity">
    <reaction evidence="1">
        <text>inosine + phosphate = alpha-D-ribose 1-phosphate + hypoxanthine</text>
        <dbReference type="Rhea" id="RHEA:27646"/>
        <dbReference type="ChEBI" id="CHEBI:17368"/>
        <dbReference type="ChEBI" id="CHEBI:17596"/>
        <dbReference type="ChEBI" id="CHEBI:43474"/>
        <dbReference type="ChEBI" id="CHEBI:57720"/>
        <dbReference type="EC" id="2.4.2.1"/>
    </reaction>
    <physiologicalReaction direction="left-to-right" evidence="1">
        <dbReference type="Rhea" id="RHEA:27647"/>
    </physiologicalReaction>
</comment>
<dbReference type="CDD" id="cd16833">
    <property type="entry name" value="YfiH"/>
    <property type="match status" value="1"/>
</dbReference>
<dbReference type="PANTHER" id="PTHR30616:SF2">
    <property type="entry name" value="PURINE NUCLEOSIDE PHOSPHORYLASE LACC1"/>
    <property type="match status" value="1"/>
</dbReference>
<dbReference type="GO" id="GO:0016787">
    <property type="term" value="F:hydrolase activity"/>
    <property type="evidence" value="ECO:0007669"/>
    <property type="project" value="UniProtKB-KW"/>
</dbReference>
<dbReference type="AlphaFoldDB" id="A0A133XUP1"/>
<dbReference type="GO" id="GO:0005507">
    <property type="term" value="F:copper ion binding"/>
    <property type="evidence" value="ECO:0007669"/>
    <property type="project" value="TreeGrafter"/>
</dbReference>
<evidence type="ECO:0000256" key="9">
    <source>
        <dbReference type="ARBA" id="ARBA00048968"/>
    </source>
</evidence>
<gene>
    <name evidence="11" type="ORF">HMPREF3192_00751</name>
</gene>
<comment type="catalytic activity">
    <reaction evidence="10">
        <text>S-methyl-5'-thioadenosine + phosphate = 5-(methylsulfanyl)-alpha-D-ribose 1-phosphate + adenine</text>
        <dbReference type="Rhea" id="RHEA:11852"/>
        <dbReference type="ChEBI" id="CHEBI:16708"/>
        <dbReference type="ChEBI" id="CHEBI:17509"/>
        <dbReference type="ChEBI" id="CHEBI:43474"/>
        <dbReference type="ChEBI" id="CHEBI:58533"/>
        <dbReference type="EC" id="2.4.2.28"/>
    </reaction>
    <physiologicalReaction direction="left-to-right" evidence="10">
        <dbReference type="Rhea" id="RHEA:11853"/>
    </physiologicalReaction>
</comment>
<dbReference type="Pfam" id="PF02578">
    <property type="entry name" value="Cu-oxidase_4"/>
    <property type="match status" value="2"/>
</dbReference>
<keyword evidence="5" id="KW-0479">Metal-binding</keyword>
<accession>A0A133XUP1</accession>
<comment type="similarity">
    <text evidence="3">Belongs to the purine nucleoside phosphorylase YfiH/LACC1 family.</text>
</comment>
<evidence type="ECO:0000256" key="5">
    <source>
        <dbReference type="ARBA" id="ARBA00022723"/>
    </source>
</evidence>
<name>A0A133XUP1_9ACTN</name>
<dbReference type="PATRIC" id="fig|1393034.3.peg.726"/>
<comment type="caution">
    <text evidence="11">The sequence shown here is derived from an EMBL/GenBank/DDBJ whole genome shotgun (WGS) entry which is preliminary data.</text>
</comment>
<proteinExistence type="inferred from homology"/>
<keyword evidence="4" id="KW-0808">Transferase</keyword>
<dbReference type="PANTHER" id="PTHR30616">
    <property type="entry name" value="UNCHARACTERIZED PROTEIN YFIH"/>
    <property type="match status" value="1"/>
</dbReference>
<dbReference type="InterPro" id="IPR038371">
    <property type="entry name" value="Cu_polyphenol_OxRdtase_sf"/>
</dbReference>
<protein>
    <recommendedName>
        <fullName evidence="13">Purine nucleoside phosphorylase</fullName>
    </recommendedName>
</protein>
<evidence type="ECO:0000256" key="3">
    <source>
        <dbReference type="ARBA" id="ARBA00007353"/>
    </source>
</evidence>
<evidence type="ECO:0000256" key="4">
    <source>
        <dbReference type="ARBA" id="ARBA00022679"/>
    </source>
</evidence>
<sequence length="248" mass="27006">MGVGDDPQAVLENRRRVLEALGHMPLAQHLLVPSQIHSDIVCSISKPEQFDEVRQQIAEGCDAIVCTTPDVAVLLCFADCTPVVLVADSDEAVKKTNQLAASLDATNEKLAEATRSSRLGFAVVHSGWRGTKKRIAARALEELCAQTGCVPSQVHAWVGPHISAAAYEVSEELIDSFVDDFGESVRVGERNLDMSRAIYLTLCEAGLVSEHFYDVQRCTVGEVDTFFSYRAEHGQCGRHGAIAFMSDK</sequence>
<dbReference type="Gene3D" id="3.60.140.10">
    <property type="entry name" value="CNF1/YfiH-like putative cysteine hydrolases"/>
    <property type="match status" value="1"/>
</dbReference>
<comment type="function">
    <text evidence="2">Purine nucleoside enzyme that catalyzes the phosphorolysis of adenosine and inosine nucleosides, yielding D-ribose 1-phosphate and the respective free bases, adenine and hypoxanthine. Also catalyzes the phosphorolysis of S-methyl-5'-thioadenosine into adenine and S-methyl-5-thio-alpha-D-ribose 1-phosphate. Also has adenosine deaminase activity.</text>
</comment>
<dbReference type="InterPro" id="IPR011324">
    <property type="entry name" value="Cytotoxic_necrot_fac-like_cat"/>
</dbReference>
<comment type="catalytic activity">
    <reaction evidence="9">
        <text>adenosine + phosphate = alpha-D-ribose 1-phosphate + adenine</text>
        <dbReference type="Rhea" id="RHEA:27642"/>
        <dbReference type="ChEBI" id="CHEBI:16335"/>
        <dbReference type="ChEBI" id="CHEBI:16708"/>
        <dbReference type="ChEBI" id="CHEBI:43474"/>
        <dbReference type="ChEBI" id="CHEBI:57720"/>
        <dbReference type="EC" id="2.4.2.1"/>
    </reaction>
    <physiologicalReaction direction="left-to-right" evidence="9">
        <dbReference type="Rhea" id="RHEA:27643"/>
    </physiologicalReaction>
</comment>
<dbReference type="InterPro" id="IPR003730">
    <property type="entry name" value="Cu_polyphenol_OxRdtase"/>
</dbReference>